<dbReference type="SUPFAM" id="SSF81321">
    <property type="entry name" value="Family A G protein-coupled receptor-like"/>
    <property type="match status" value="1"/>
</dbReference>
<name>A0A9P1N1V4_9PELO</name>
<feature type="transmembrane region" description="Helical" evidence="1">
    <location>
        <begin position="70"/>
        <end position="90"/>
    </location>
</feature>
<dbReference type="Proteomes" id="UP001152747">
    <property type="component" value="Unassembled WGS sequence"/>
</dbReference>
<feature type="transmembrane region" description="Helical" evidence="1">
    <location>
        <begin position="111"/>
        <end position="133"/>
    </location>
</feature>
<dbReference type="InterPro" id="IPR053220">
    <property type="entry name" value="Nematode_rcpt-like_serp_H"/>
</dbReference>
<keyword evidence="1" id="KW-0472">Membrane</keyword>
<reference evidence="2" key="1">
    <citation type="submission" date="2022-11" db="EMBL/GenBank/DDBJ databases">
        <authorList>
            <person name="Kikuchi T."/>
        </authorList>
    </citation>
    <scope>NUCLEOTIDE SEQUENCE</scope>
    <source>
        <strain evidence="2">PS1010</strain>
    </source>
</reference>
<comment type="caution">
    <text evidence="2">The sequence shown here is derived from an EMBL/GenBank/DDBJ whole genome shotgun (WGS) entry which is preliminary data.</text>
</comment>
<keyword evidence="1" id="KW-0812">Transmembrane</keyword>
<protein>
    <recommendedName>
        <fullName evidence="4">Serpentine Receptor, class H</fullName>
    </recommendedName>
</protein>
<keyword evidence="1" id="KW-1133">Transmembrane helix</keyword>
<dbReference type="OrthoDB" id="5877222at2759"/>
<gene>
    <name evidence="2" type="ORF">CAMP_LOCUS10560</name>
</gene>
<dbReference type="EMBL" id="CANHGI010000004">
    <property type="protein sequence ID" value="CAI5447923.1"/>
    <property type="molecule type" value="Genomic_DNA"/>
</dbReference>
<sequence>MSPMIAQLLIYTGNLLLAIILIVILHFDIPEQQSALVKVFKNLPNLPDIFYQLKSPFVLSINKVATTLKLATVGIILIAQFFIFFAVTFYELFMITNSSMSNATKKFQRALFLDVSIQSLVPILCMIVPFFYFEIAGIYNYFNQGINNIAFLLISSHGMISVITMLLIHKPFRQFIFCQNSKKSEKRRKSEGGIVSLAWMERRSTM</sequence>
<evidence type="ECO:0000313" key="3">
    <source>
        <dbReference type="Proteomes" id="UP001152747"/>
    </source>
</evidence>
<dbReference type="InterPro" id="IPR019422">
    <property type="entry name" value="7TM_GPCR_serpentine_rcpt_Srh"/>
</dbReference>
<feature type="transmembrane region" description="Helical" evidence="1">
    <location>
        <begin position="145"/>
        <end position="168"/>
    </location>
</feature>
<accession>A0A9P1N1V4</accession>
<proteinExistence type="predicted"/>
<dbReference type="PANTHER" id="PTHR22941">
    <property type="entry name" value="SERPENTINE RECEPTOR"/>
    <property type="match status" value="1"/>
</dbReference>
<organism evidence="2 3">
    <name type="scientific">Caenorhabditis angaria</name>
    <dbReference type="NCBI Taxonomy" id="860376"/>
    <lineage>
        <taxon>Eukaryota</taxon>
        <taxon>Metazoa</taxon>
        <taxon>Ecdysozoa</taxon>
        <taxon>Nematoda</taxon>
        <taxon>Chromadorea</taxon>
        <taxon>Rhabditida</taxon>
        <taxon>Rhabditina</taxon>
        <taxon>Rhabditomorpha</taxon>
        <taxon>Rhabditoidea</taxon>
        <taxon>Rhabditidae</taxon>
        <taxon>Peloderinae</taxon>
        <taxon>Caenorhabditis</taxon>
    </lineage>
</organism>
<evidence type="ECO:0000313" key="2">
    <source>
        <dbReference type="EMBL" id="CAI5447923.1"/>
    </source>
</evidence>
<feature type="transmembrane region" description="Helical" evidence="1">
    <location>
        <begin position="7"/>
        <end position="27"/>
    </location>
</feature>
<keyword evidence="3" id="KW-1185">Reference proteome</keyword>
<dbReference type="AlphaFoldDB" id="A0A9P1N1V4"/>
<evidence type="ECO:0000256" key="1">
    <source>
        <dbReference type="SAM" id="Phobius"/>
    </source>
</evidence>
<dbReference type="PANTHER" id="PTHR22941:SF307">
    <property type="entry name" value="SERPENTINE RECEPTOR, CLASS H"/>
    <property type="match status" value="1"/>
</dbReference>
<dbReference type="Pfam" id="PF10318">
    <property type="entry name" value="7TM_GPCR_Srh"/>
    <property type="match status" value="1"/>
</dbReference>
<evidence type="ECO:0008006" key="4">
    <source>
        <dbReference type="Google" id="ProtNLM"/>
    </source>
</evidence>